<proteinExistence type="predicted"/>
<dbReference type="EMBL" id="AKKV01000053">
    <property type="protein sequence ID" value="EIT83706.1"/>
    <property type="molecule type" value="Genomic_DNA"/>
</dbReference>
<feature type="transmembrane region" description="Helical" evidence="1">
    <location>
        <begin position="124"/>
        <end position="148"/>
    </location>
</feature>
<gene>
    <name evidence="2" type="ORF">A374_19340</name>
</gene>
<feature type="transmembrane region" description="Helical" evidence="1">
    <location>
        <begin position="96"/>
        <end position="118"/>
    </location>
</feature>
<keyword evidence="3" id="KW-1185">Reference proteome</keyword>
<feature type="transmembrane region" description="Helical" evidence="1">
    <location>
        <begin position="54"/>
        <end position="75"/>
    </location>
</feature>
<sequence>MALKAILYFLLSDDEYKAKKITEFLAESALLNGILCFLFLLLDRLYSIGEFVPTIALMITLLAISILYVIVRYILSGIEFANVFTRTEFKNERKHLLFKAITFSIIFGILMVIVTGVPKVAFDVIQLCSVPLLAGFLLYAMNYVSLVISYRKNKSL</sequence>
<dbReference type="eggNOG" id="ENOG5033382">
    <property type="taxonomic scope" value="Bacteria"/>
</dbReference>
<feature type="transmembrane region" description="Helical" evidence="1">
    <location>
        <begin position="21"/>
        <end position="42"/>
    </location>
</feature>
<accession>I8IW41</accession>
<dbReference type="AlphaFoldDB" id="I8IW41"/>
<organism evidence="2 3">
    <name type="scientific">Fictibacillus macauensis ZFHKF-1</name>
    <dbReference type="NCBI Taxonomy" id="1196324"/>
    <lineage>
        <taxon>Bacteria</taxon>
        <taxon>Bacillati</taxon>
        <taxon>Bacillota</taxon>
        <taxon>Bacilli</taxon>
        <taxon>Bacillales</taxon>
        <taxon>Fictibacillaceae</taxon>
        <taxon>Fictibacillus</taxon>
    </lineage>
</organism>
<evidence type="ECO:0000313" key="2">
    <source>
        <dbReference type="EMBL" id="EIT83706.1"/>
    </source>
</evidence>
<reference evidence="2 3" key="1">
    <citation type="journal article" date="2012" name="J. Bacteriol.">
        <title>Genome of Bacillus macauensis ZFHKF-1, a Long-Chain-Forming Bacterium.</title>
        <authorList>
            <person name="Cai L."/>
            <person name="Zhang T."/>
        </authorList>
    </citation>
    <scope>NUCLEOTIDE SEQUENCE [LARGE SCALE GENOMIC DNA]</scope>
    <source>
        <strain evidence="2 3">ZFHKF-1</strain>
    </source>
</reference>
<name>I8IW41_9BACL</name>
<keyword evidence="1" id="KW-0472">Membrane</keyword>
<evidence type="ECO:0000256" key="1">
    <source>
        <dbReference type="SAM" id="Phobius"/>
    </source>
</evidence>
<comment type="caution">
    <text evidence="2">The sequence shown here is derived from an EMBL/GenBank/DDBJ whole genome shotgun (WGS) entry which is preliminary data.</text>
</comment>
<keyword evidence="1" id="KW-1133">Transmembrane helix</keyword>
<evidence type="ECO:0008006" key="4">
    <source>
        <dbReference type="Google" id="ProtNLM"/>
    </source>
</evidence>
<keyword evidence="1" id="KW-0812">Transmembrane</keyword>
<dbReference type="Proteomes" id="UP000004080">
    <property type="component" value="Unassembled WGS sequence"/>
</dbReference>
<protein>
    <recommendedName>
        <fullName evidence="4">DUF3278 domain-containing protein</fullName>
    </recommendedName>
</protein>
<evidence type="ECO:0000313" key="3">
    <source>
        <dbReference type="Proteomes" id="UP000004080"/>
    </source>
</evidence>